<feature type="compositionally biased region" description="Pro residues" evidence="5">
    <location>
        <begin position="96"/>
        <end position="108"/>
    </location>
</feature>
<sequence>MPQQPAGKQRSANACNTCRRRKVKCSGEQPCRNCVRNKLDCEFGAGRQRYSEAYVQELRATVTRYETQIRELKRESPIPGSSTDGVALENTLGIEPPTPSGDVPPPPSYSSIERAPGPLFERRVRNLFHADANKDPDSPEHDPSEGHAHDAARDAPFTAEWNSTEELIRGIPAPSLPSEAESHRLLELFVSDMCITQHFLDQRTFIDNMTMLFQSPSARVKQMNTPWFTQYLLVMAMGKLVESQQEINTEPPGAAYFAEAMRRLPPLHSISEYGIVAVEILCLTTTYVQWCDRKNEAYFFIGTAVRLALTLGCNLPFAEQQCLPSERAHRTRVWWTAYMLDQRISAALGLPASVDDRQISFDLPGPAPGFGSPEALNVSVRIARATGEIMTSLYSNGALSQGDLVKKMRSILQSLYDTGRSIPAELSIDFKDKDFQVTRAGSALYLRLFAAIILCIRPILLQKVKDKVQATQKDITTPALSQLCLLCNEAALRTIRILTAMQQQEVAAPFAFFDLDAAFSAAFVLIMRGFAHKNDSQKPPPPELLKAMEVLEYLSDAGNKAAAHRLKEVRQFACHVWARAHFPPAKDDDVPMLEAGGLLEAPQAGEPNGMELAGRARAASMGSQQAVVSPPDPSPSTQPSWDGEMFGRDGSSEPYGSDMLFGLDLNSSLGQDFSLEAEGIYASFNDPNLPLTGVDQLDWAELEKMMATGLGS</sequence>
<keyword evidence="8" id="KW-1185">Reference proteome</keyword>
<dbReference type="Proteomes" id="UP000295083">
    <property type="component" value="Unassembled WGS sequence"/>
</dbReference>
<proteinExistence type="predicted"/>
<keyword evidence="3" id="KW-0804">Transcription</keyword>
<dbReference type="SMART" id="SM00066">
    <property type="entry name" value="GAL4"/>
    <property type="match status" value="1"/>
</dbReference>
<dbReference type="SMART" id="SM00906">
    <property type="entry name" value="Fungal_trans"/>
    <property type="match status" value="1"/>
</dbReference>
<evidence type="ECO:0000313" key="7">
    <source>
        <dbReference type="EMBL" id="TDZ35658.1"/>
    </source>
</evidence>
<name>A0A4R8QAQ9_9PEZI</name>
<dbReference type="GO" id="GO:0006351">
    <property type="term" value="P:DNA-templated transcription"/>
    <property type="evidence" value="ECO:0007669"/>
    <property type="project" value="InterPro"/>
</dbReference>
<keyword evidence="4" id="KW-0539">Nucleus</keyword>
<dbReference type="InterPro" id="IPR007219">
    <property type="entry name" value="XnlR_reg_dom"/>
</dbReference>
<organism evidence="7 8">
    <name type="scientific">Colletotrichum spinosum</name>
    <dbReference type="NCBI Taxonomy" id="1347390"/>
    <lineage>
        <taxon>Eukaryota</taxon>
        <taxon>Fungi</taxon>
        <taxon>Dikarya</taxon>
        <taxon>Ascomycota</taxon>
        <taxon>Pezizomycotina</taxon>
        <taxon>Sordariomycetes</taxon>
        <taxon>Hypocreomycetidae</taxon>
        <taxon>Glomerellales</taxon>
        <taxon>Glomerellaceae</taxon>
        <taxon>Colletotrichum</taxon>
        <taxon>Colletotrichum orbiculare species complex</taxon>
    </lineage>
</organism>
<dbReference type="InterPro" id="IPR051127">
    <property type="entry name" value="Fungal_SecMet_Regulators"/>
</dbReference>
<feature type="region of interest" description="Disordered" evidence="5">
    <location>
        <begin position="131"/>
        <end position="151"/>
    </location>
</feature>
<evidence type="ECO:0000313" key="8">
    <source>
        <dbReference type="Proteomes" id="UP000295083"/>
    </source>
</evidence>
<gene>
    <name evidence="7" type="primary">PUT3-2</name>
    <name evidence="7" type="ORF">C8035_v007126</name>
</gene>
<dbReference type="InterPro" id="IPR036864">
    <property type="entry name" value="Zn2-C6_fun-type_DNA-bd_sf"/>
</dbReference>
<dbReference type="SUPFAM" id="SSF57701">
    <property type="entry name" value="Zn2/Cys6 DNA-binding domain"/>
    <property type="match status" value="1"/>
</dbReference>
<dbReference type="AlphaFoldDB" id="A0A4R8QAQ9"/>
<evidence type="ECO:0000256" key="5">
    <source>
        <dbReference type="SAM" id="MobiDB-lite"/>
    </source>
</evidence>
<dbReference type="CDD" id="cd12148">
    <property type="entry name" value="fungal_TF_MHR"/>
    <property type="match status" value="1"/>
</dbReference>
<protein>
    <submittedName>
        <fullName evidence="7">Proline utilization trans-activator</fullName>
    </submittedName>
</protein>
<dbReference type="PANTHER" id="PTHR47424:SF6">
    <property type="entry name" value="PROLINE UTILIZATION TRANS-ACTIVATOR"/>
    <property type="match status" value="1"/>
</dbReference>
<dbReference type="PROSITE" id="PS50048">
    <property type="entry name" value="ZN2_CY6_FUNGAL_2"/>
    <property type="match status" value="1"/>
</dbReference>
<dbReference type="EMBL" id="QAPG01000038">
    <property type="protein sequence ID" value="TDZ35658.1"/>
    <property type="molecule type" value="Genomic_DNA"/>
</dbReference>
<evidence type="ECO:0000256" key="4">
    <source>
        <dbReference type="ARBA" id="ARBA00023242"/>
    </source>
</evidence>
<dbReference type="Gene3D" id="4.10.240.10">
    <property type="entry name" value="Zn(2)-C6 fungal-type DNA-binding domain"/>
    <property type="match status" value="1"/>
</dbReference>
<dbReference type="PANTHER" id="PTHR47424">
    <property type="entry name" value="REGULATORY PROTEIN GAL4"/>
    <property type="match status" value="1"/>
</dbReference>
<dbReference type="PROSITE" id="PS00463">
    <property type="entry name" value="ZN2_CY6_FUNGAL_1"/>
    <property type="match status" value="1"/>
</dbReference>
<dbReference type="GO" id="GO:0003677">
    <property type="term" value="F:DNA binding"/>
    <property type="evidence" value="ECO:0007669"/>
    <property type="project" value="InterPro"/>
</dbReference>
<dbReference type="GO" id="GO:0008270">
    <property type="term" value="F:zinc ion binding"/>
    <property type="evidence" value="ECO:0007669"/>
    <property type="project" value="InterPro"/>
</dbReference>
<evidence type="ECO:0000256" key="3">
    <source>
        <dbReference type="ARBA" id="ARBA00023163"/>
    </source>
</evidence>
<dbReference type="Pfam" id="PF00172">
    <property type="entry name" value="Zn_clus"/>
    <property type="match status" value="1"/>
</dbReference>
<evidence type="ECO:0000259" key="6">
    <source>
        <dbReference type="PROSITE" id="PS50048"/>
    </source>
</evidence>
<feature type="region of interest" description="Disordered" evidence="5">
    <location>
        <begin position="73"/>
        <end position="114"/>
    </location>
</feature>
<comment type="caution">
    <text evidence="7">The sequence shown here is derived from an EMBL/GenBank/DDBJ whole genome shotgun (WGS) entry which is preliminary data.</text>
</comment>
<dbReference type="CDD" id="cd00067">
    <property type="entry name" value="GAL4"/>
    <property type="match status" value="1"/>
</dbReference>
<dbReference type="Pfam" id="PF04082">
    <property type="entry name" value="Fungal_trans"/>
    <property type="match status" value="1"/>
</dbReference>
<evidence type="ECO:0000256" key="1">
    <source>
        <dbReference type="ARBA" id="ARBA00022723"/>
    </source>
</evidence>
<keyword evidence="1" id="KW-0479">Metal-binding</keyword>
<feature type="domain" description="Zn(2)-C6 fungal-type" evidence="6">
    <location>
        <begin position="14"/>
        <end position="43"/>
    </location>
</feature>
<dbReference type="GO" id="GO:0000981">
    <property type="term" value="F:DNA-binding transcription factor activity, RNA polymerase II-specific"/>
    <property type="evidence" value="ECO:0007669"/>
    <property type="project" value="InterPro"/>
</dbReference>
<evidence type="ECO:0000256" key="2">
    <source>
        <dbReference type="ARBA" id="ARBA00023015"/>
    </source>
</evidence>
<feature type="region of interest" description="Disordered" evidence="5">
    <location>
        <begin position="615"/>
        <end position="649"/>
    </location>
</feature>
<keyword evidence="2" id="KW-0805">Transcription regulation</keyword>
<dbReference type="InterPro" id="IPR001138">
    <property type="entry name" value="Zn2Cys6_DnaBD"/>
</dbReference>
<reference evidence="7 8" key="1">
    <citation type="submission" date="2018-11" db="EMBL/GenBank/DDBJ databases">
        <title>Genome sequence and assembly of Colletotrichum spinosum.</title>
        <authorList>
            <person name="Gan P."/>
            <person name="Shirasu K."/>
        </authorList>
    </citation>
    <scope>NUCLEOTIDE SEQUENCE [LARGE SCALE GENOMIC DNA]</scope>
    <source>
        <strain evidence="7 8">CBS 515.97</strain>
    </source>
</reference>
<accession>A0A4R8QAQ9</accession>